<evidence type="ECO:0000313" key="2">
    <source>
        <dbReference type="Proteomes" id="UP001172457"/>
    </source>
</evidence>
<dbReference type="AlphaFoldDB" id="A0AA38SQP4"/>
<sequence length="123" mass="14285">MRVLAYRASADVVDEYLRMGPSTTREALTHFIDGVISCFNNKYLRKPNETDLTNNLHKDVRLMILMYSIDHLFLMMSLTKVSNVVNGHEYDRTYYLIDGIYPSWVAFVKSITSPQLQKNKLFA</sequence>
<gene>
    <name evidence="1" type="ORF">OSB04_019351</name>
</gene>
<accession>A0AA38SQP4</accession>
<keyword evidence="2" id="KW-1185">Reference proteome</keyword>
<organism evidence="1 2">
    <name type="scientific">Centaurea solstitialis</name>
    <name type="common">yellow star-thistle</name>
    <dbReference type="NCBI Taxonomy" id="347529"/>
    <lineage>
        <taxon>Eukaryota</taxon>
        <taxon>Viridiplantae</taxon>
        <taxon>Streptophyta</taxon>
        <taxon>Embryophyta</taxon>
        <taxon>Tracheophyta</taxon>
        <taxon>Spermatophyta</taxon>
        <taxon>Magnoliopsida</taxon>
        <taxon>eudicotyledons</taxon>
        <taxon>Gunneridae</taxon>
        <taxon>Pentapetalae</taxon>
        <taxon>asterids</taxon>
        <taxon>campanulids</taxon>
        <taxon>Asterales</taxon>
        <taxon>Asteraceae</taxon>
        <taxon>Carduoideae</taxon>
        <taxon>Cardueae</taxon>
        <taxon>Centaureinae</taxon>
        <taxon>Centaurea</taxon>
    </lineage>
</organism>
<protein>
    <recommendedName>
        <fullName evidence="3">Nuclease HARBI1</fullName>
    </recommendedName>
</protein>
<dbReference type="Pfam" id="PF04827">
    <property type="entry name" value="Plant_tran"/>
    <property type="match status" value="1"/>
</dbReference>
<name>A0AA38SQP4_9ASTR</name>
<reference evidence="1" key="1">
    <citation type="submission" date="2023-03" db="EMBL/GenBank/DDBJ databases">
        <title>Chromosome-scale reference genome and RAD-based genetic map of yellow starthistle (Centaurea solstitialis) reveal putative structural variation and QTLs associated with invader traits.</title>
        <authorList>
            <person name="Reatini B."/>
            <person name="Cang F.A."/>
            <person name="Jiang Q."/>
            <person name="Mckibben M.T.W."/>
            <person name="Barker M.S."/>
            <person name="Rieseberg L.H."/>
            <person name="Dlugosch K.M."/>
        </authorList>
    </citation>
    <scope>NUCLEOTIDE SEQUENCE</scope>
    <source>
        <strain evidence="1">CAN-66</strain>
        <tissue evidence="1">Leaf</tissue>
    </source>
</reference>
<evidence type="ECO:0008006" key="3">
    <source>
        <dbReference type="Google" id="ProtNLM"/>
    </source>
</evidence>
<dbReference type="InterPro" id="IPR006912">
    <property type="entry name" value="Harbinger_derived_prot"/>
</dbReference>
<dbReference type="PANTHER" id="PTHR47150">
    <property type="entry name" value="OS12G0169200 PROTEIN"/>
    <property type="match status" value="1"/>
</dbReference>
<dbReference type="PANTHER" id="PTHR47150:SF6">
    <property type="entry name" value="OS01G0872900 PROTEIN"/>
    <property type="match status" value="1"/>
</dbReference>
<dbReference type="Proteomes" id="UP001172457">
    <property type="component" value="Chromosome 5"/>
</dbReference>
<comment type="caution">
    <text evidence="1">The sequence shown here is derived from an EMBL/GenBank/DDBJ whole genome shotgun (WGS) entry which is preliminary data.</text>
</comment>
<dbReference type="EMBL" id="JARYMX010000005">
    <property type="protein sequence ID" value="KAJ9546808.1"/>
    <property type="molecule type" value="Genomic_DNA"/>
</dbReference>
<proteinExistence type="predicted"/>
<evidence type="ECO:0000313" key="1">
    <source>
        <dbReference type="EMBL" id="KAJ9546808.1"/>
    </source>
</evidence>